<evidence type="ECO:0000313" key="1">
    <source>
        <dbReference type="EMBL" id="QKD01314.1"/>
    </source>
</evidence>
<proteinExistence type="predicted"/>
<protein>
    <submittedName>
        <fullName evidence="1">Uncharacterized protein</fullName>
    </submittedName>
</protein>
<accession>A0A6M7WN39</accession>
<reference evidence="1 2" key="1">
    <citation type="submission" date="2018-10" db="EMBL/GenBank/DDBJ databases">
        <authorList>
            <person name="Perry B.J."/>
            <person name="Sullivan J.T."/>
            <person name="Murphy R.J.T."/>
            <person name="Ramsay J.P."/>
            <person name="Ronson C.W."/>
        </authorList>
    </citation>
    <scope>NUCLEOTIDE SEQUENCE [LARGE SCALE GENOMIC DNA]</scope>
    <source>
        <strain evidence="1 2">R88b</strain>
    </source>
</reference>
<dbReference type="RefSeq" id="WP_032925624.1">
    <property type="nucleotide sequence ID" value="NZ_CP033367.1"/>
</dbReference>
<name>A0A6M7WN39_RHILI</name>
<dbReference type="AlphaFoldDB" id="A0A6M7WN39"/>
<dbReference type="EMBL" id="CP033367">
    <property type="protein sequence ID" value="QKD01314.1"/>
    <property type="molecule type" value="Genomic_DNA"/>
</dbReference>
<sequence length="116" mass="13461">MSKEYADIEVSITRWIDDDPQPGIVEFEFNDRFGRRWQFHEKQARVSLEWLDANSAYPRPGDVRCLVLSRSQDEEGRLIAEIDTFQGDSVESLEEVRRFEVFASQLLPKSPSNHSG</sequence>
<organism evidence="1 2">
    <name type="scientific">Mesorhizobium loti R88b</name>
    <dbReference type="NCBI Taxonomy" id="935548"/>
    <lineage>
        <taxon>Bacteria</taxon>
        <taxon>Pseudomonadati</taxon>
        <taxon>Pseudomonadota</taxon>
        <taxon>Alphaproteobacteria</taxon>
        <taxon>Hyphomicrobiales</taxon>
        <taxon>Phyllobacteriaceae</taxon>
        <taxon>Mesorhizobium</taxon>
    </lineage>
</organism>
<dbReference type="Proteomes" id="UP000503017">
    <property type="component" value="Chromosome"/>
</dbReference>
<evidence type="ECO:0000313" key="2">
    <source>
        <dbReference type="Proteomes" id="UP000503017"/>
    </source>
</evidence>
<gene>
    <name evidence="1" type="ORF">EB235_07200</name>
</gene>